<dbReference type="EMBL" id="JAUCMV010000005">
    <property type="protein sequence ID" value="KAK0396975.1"/>
    <property type="molecule type" value="Genomic_DNA"/>
</dbReference>
<accession>A0AA39H0I9</accession>
<feature type="domain" description="SH3" evidence="5">
    <location>
        <begin position="188"/>
        <end position="270"/>
    </location>
</feature>
<evidence type="ECO:0000259" key="6">
    <source>
        <dbReference type="PROSITE" id="PS50238"/>
    </source>
</evidence>
<dbReference type="InterPro" id="IPR036028">
    <property type="entry name" value="SH3-like_dom_sf"/>
</dbReference>
<comment type="caution">
    <text evidence="7">The sequence shown here is derived from an EMBL/GenBank/DDBJ whole genome shotgun (WGS) entry which is preliminary data.</text>
</comment>
<keyword evidence="1 3" id="KW-0728">SH3 domain</keyword>
<evidence type="ECO:0000313" key="7">
    <source>
        <dbReference type="EMBL" id="KAK0396975.1"/>
    </source>
</evidence>
<organism evidence="7 8">
    <name type="scientific">Steinernema hermaphroditum</name>
    <dbReference type="NCBI Taxonomy" id="289476"/>
    <lineage>
        <taxon>Eukaryota</taxon>
        <taxon>Metazoa</taxon>
        <taxon>Ecdysozoa</taxon>
        <taxon>Nematoda</taxon>
        <taxon>Chromadorea</taxon>
        <taxon>Rhabditida</taxon>
        <taxon>Tylenchina</taxon>
        <taxon>Panagrolaimomorpha</taxon>
        <taxon>Strongyloidoidea</taxon>
        <taxon>Steinernematidae</taxon>
        <taxon>Steinernema</taxon>
    </lineage>
</organism>
<evidence type="ECO:0000313" key="8">
    <source>
        <dbReference type="Proteomes" id="UP001175271"/>
    </source>
</evidence>
<dbReference type="Proteomes" id="UP001175271">
    <property type="component" value="Unassembled WGS sequence"/>
</dbReference>
<evidence type="ECO:0000256" key="3">
    <source>
        <dbReference type="PROSITE-ProRule" id="PRU00192"/>
    </source>
</evidence>
<dbReference type="InterPro" id="IPR000198">
    <property type="entry name" value="RhoGAP_dom"/>
</dbReference>
<protein>
    <recommendedName>
        <fullName evidence="9">Rho-GAP domain-containing protein</fullName>
    </recommendedName>
</protein>
<name>A0AA39H0I9_9BILA</name>
<dbReference type="PANTHER" id="PTHR15729">
    <property type="entry name" value="CDC42 GTPASE-ACTIVATING PROTEIN"/>
    <property type="match status" value="1"/>
</dbReference>
<dbReference type="InterPro" id="IPR008936">
    <property type="entry name" value="Rho_GTPase_activation_prot"/>
</dbReference>
<dbReference type="InterPro" id="IPR001452">
    <property type="entry name" value="SH3_domain"/>
</dbReference>
<dbReference type="SUPFAM" id="SSF48350">
    <property type="entry name" value="GTPase activation domain, GAP"/>
    <property type="match status" value="1"/>
</dbReference>
<dbReference type="PROSITE" id="PS50002">
    <property type="entry name" value="SH3"/>
    <property type="match status" value="1"/>
</dbReference>
<keyword evidence="2" id="KW-0343">GTPase activation</keyword>
<dbReference type="SUPFAM" id="SSF50044">
    <property type="entry name" value="SH3-domain"/>
    <property type="match status" value="1"/>
</dbReference>
<dbReference type="SMART" id="SM00326">
    <property type="entry name" value="SH3"/>
    <property type="match status" value="1"/>
</dbReference>
<evidence type="ECO:0000259" key="5">
    <source>
        <dbReference type="PROSITE" id="PS50002"/>
    </source>
</evidence>
<feature type="compositionally biased region" description="Acidic residues" evidence="4">
    <location>
        <begin position="777"/>
        <end position="787"/>
    </location>
</feature>
<dbReference type="InterPro" id="IPR051576">
    <property type="entry name" value="PX-Rho_GAP"/>
</dbReference>
<feature type="region of interest" description="Disordered" evidence="4">
    <location>
        <begin position="1"/>
        <end position="31"/>
    </location>
</feature>
<dbReference type="Gene3D" id="2.30.30.40">
    <property type="entry name" value="SH3 Domains"/>
    <property type="match status" value="1"/>
</dbReference>
<proteinExistence type="predicted"/>
<dbReference type="PANTHER" id="PTHR15729:SF10">
    <property type="entry name" value="GTPASE-ACTIVATING PROTEIN CDGAPR"/>
    <property type="match status" value="1"/>
</dbReference>
<dbReference type="AlphaFoldDB" id="A0AA39H0I9"/>
<dbReference type="Gene3D" id="1.10.555.10">
    <property type="entry name" value="Rho GTPase activation protein"/>
    <property type="match status" value="1"/>
</dbReference>
<dbReference type="GO" id="GO:0007264">
    <property type="term" value="P:small GTPase-mediated signal transduction"/>
    <property type="evidence" value="ECO:0007669"/>
    <property type="project" value="TreeGrafter"/>
</dbReference>
<evidence type="ECO:0000256" key="1">
    <source>
        <dbReference type="ARBA" id="ARBA00022443"/>
    </source>
</evidence>
<evidence type="ECO:0008006" key="9">
    <source>
        <dbReference type="Google" id="ProtNLM"/>
    </source>
</evidence>
<keyword evidence="8" id="KW-1185">Reference proteome</keyword>
<sequence length="849" mass="96416">MNRAATLDSIGHRRRPRSTLRSSSVQRSPVPNHRSASIFKLTECKHFHFFVVELGPVKVDFLGFKHISDEPSFETPIYNWILCLSIESNNKQWTIKRSLREMIEFDYQLHRCIFDRKYSRLHEIEELVESQQGAVSPSDLYVELSNYADRLSRLTGSVITCFPVLRFLELDSRGNHFIPAEYTPINTPAIAAAIVVRNYTAETPDQLTIRIGDIVSVIEMNSSEQTSNNFWKAKLTISYTSPSDSSYDDVFPHQFEVGYLPSDCVKLFVGKCMVDEETRRGSERWERFKRSGLQAQKSIKKFLWTTNSSPRVFGVDLEKHLSENNRQVPQIITTCVEIIEKHGIVTGIYRQCGIQSNIRRLRHEFDMGAVPNLNDPVILHDIHCVSSLLKQYFRQLPNPLFTFELYSDLVSCYEKETTQKIQRCRSIIRKLPPGHLRTAEYLLTHLSKMCNFTNLTDMTSRNLSIVWAPNLIRSPPTLLSNDSLLLHGLNVQTSLCNFLITNAKAIFSDDLSEVSAPSTSEERTCLEVGGITSAAPVARSQTAPDLRNRDCVELDVEPPRGSPVFNAAFERPPRKISDHFMAWKRLLRGPSVDRSIFGIVTRKKGSNGEPEKGVDTGGHVKWRRSNSTDVFRGIRNSDSVISFVTRRAEYLREKGWRSWFSRKNSKKSESPCEPEDGEPQLIQKTAIDMTPPIESSYLSSGLRSLQVTPSLLSPVINNAENASTLTLKQSSDSDEPSPPRKERRVVFRSEMGRSFEAVNQIIDHLESEEKSDNEWATTEDEEVDDEERGSSPSLCLDMSRYDNVSPTGSITASIQSRHQRSVNTALFHHYNNACTDGTESSSGVNHYRL</sequence>
<feature type="region of interest" description="Disordered" evidence="4">
    <location>
        <begin position="723"/>
        <end position="743"/>
    </location>
</feature>
<feature type="domain" description="Rho-GAP" evidence="6">
    <location>
        <begin position="315"/>
        <end position="507"/>
    </location>
</feature>
<gene>
    <name evidence="7" type="ORF">QR680_001928</name>
</gene>
<feature type="region of interest" description="Disordered" evidence="4">
    <location>
        <begin position="765"/>
        <end position="801"/>
    </location>
</feature>
<dbReference type="SMART" id="SM00324">
    <property type="entry name" value="RhoGAP"/>
    <property type="match status" value="1"/>
</dbReference>
<dbReference type="Pfam" id="PF07653">
    <property type="entry name" value="SH3_2"/>
    <property type="match status" value="1"/>
</dbReference>
<reference evidence="7" key="1">
    <citation type="submission" date="2023-06" db="EMBL/GenBank/DDBJ databases">
        <title>Genomic analysis of the entomopathogenic nematode Steinernema hermaphroditum.</title>
        <authorList>
            <person name="Schwarz E.M."/>
            <person name="Heppert J.K."/>
            <person name="Baniya A."/>
            <person name="Schwartz H.T."/>
            <person name="Tan C.-H."/>
            <person name="Antoshechkin I."/>
            <person name="Sternberg P.W."/>
            <person name="Goodrich-Blair H."/>
            <person name="Dillman A.R."/>
        </authorList>
    </citation>
    <scope>NUCLEOTIDE SEQUENCE</scope>
    <source>
        <strain evidence="7">PS9179</strain>
        <tissue evidence="7">Whole animal</tissue>
    </source>
</reference>
<dbReference type="Pfam" id="PF00620">
    <property type="entry name" value="RhoGAP"/>
    <property type="match status" value="1"/>
</dbReference>
<dbReference type="PROSITE" id="PS50238">
    <property type="entry name" value="RHOGAP"/>
    <property type="match status" value="1"/>
</dbReference>
<evidence type="ECO:0000256" key="2">
    <source>
        <dbReference type="ARBA" id="ARBA00022468"/>
    </source>
</evidence>
<dbReference type="GO" id="GO:0005096">
    <property type="term" value="F:GTPase activator activity"/>
    <property type="evidence" value="ECO:0007669"/>
    <property type="project" value="UniProtKB-KW"/>
</dbReference>
<evidence type="ECO:0000256" key="4">
    <source>
        <dbReference type="SAM" id="MobiDB-lite"/>
    </source>
</evidence>